<organism evidence="1 2">
    <name type="scientific">Botryotinia fuckeliana (strain T4)</name>
    <name type="common">Noble rot fungus</name>
    <name type="synonym">Botrytis cinerea</name>
    <dbReference type="NCBI Taxonomy" id="999810"/>
    <lineage>
        <taxon>Eukaryota</taxon>
        <taxon>Fungi</taxon>
        <taxon>Dikarya</taxon>
        <taxon>Ascomycota</taxon>
        <taxon>Pezizomycotina</taxon>
        <taxon>Leotiomycetes</taxon>
        <taxon>Helotiales</taxon>
        <taxon>Sclerotiniaceae</taxon>
        <taxon>Botrytis</taxon>
    </lineage>
</organism>
<dbReference type="Proteomes" id="UP000008177">
    <property type="component" value="Unplaced contigs"/>
</dbReference>
<gene>
    <name evidence="1" type="ORF">BofuT4_uP124410.1</name>
</gene>
<evidence type="ECO:0000313" key="1">
    <source>
        <dbReference type="EMBL" id="CCD54393.1"/>
    </source>
</evidence>
<protein>
    <submittedName>
        <fullName evidence="1">Uncharacterized protein</fullName>
    </submittedName>
</protein>
<evidence type="ECO:0000313" key="2">
    <source>
        <dbReference type="Proteomes" id="UP000008177"/>
    </source>
</evidence>
<accession>G2YRZ5</accession>
<dbReference type="AlphaFoldDB" id="G2YRZ5"/>
<dbReference type="EMBL" id="FQ790351">
    <property type="protein sequence ID" value="CCD54393.1"/>
    <property type="molecule type" value="Genomic_DNA"/>
</dbReference>
<dbReference type="InParanoid" id="G2YRZ5"/>
<reference evidence="2" key="1">
    <citation type="journal article" date="2011" name="PLoS Genet.">
        <title>Genomic analysis of the necrotrophic fungal pathogens Sclerotinia sclerotiorum and Botrytis cinerea.</title>
        <authorList>
            <person name="Amselem J."/>
            <person name="Cuomo C.A."/>
            <person name="van Kan J.A."/>
            <person name="Viaud M."/>
            <person name="Benito E.P."/>
            <person name="Couloux A."/>
            <person name="Coutinho P.M."/>
            <person name="de Vries R.P."/>
            <person name="Dyer P.S."/>
            <person name="Fillinger S."/>
            <person name="Fournier E."/>
            <person name="Gout L."/>
            <person name="Hahn M."/>
            <person name="Kohn L."/>
            <person name="Lapalu N."/>
            <person name="Plummer K.M."/>
            <person name="Pradier J.M."/>
            <person name="Quevillon E."/>
            <person name="Sharon A."/>
            <person name="Simon A."/>
            <person name="ten Have A."/>
            <person name="Tudzynski B."/>
            <person name="Tudzynski P."/>
            <person name="Wincker P."/>
            <person name="Andrew M."/>
            <person name="Anthouard V."/>
            <person name="Beever R.E."/>
            <person name="Beffa R."/>
            <person name="Benoit I."/>
            <person name="Bouzid O."/>
            <person name="Brault B."/>
            <person name="Chen Z."/>
            <person name="Choquer M."/>
            <person name="Collemare J."/>
            <person name="Cotton P."/>
            <person name="Danchin E.G."/>
            <person name="Da Silva C."/>
            <person name="Gautier A."/>
            <person name="Giraud C."/>
            <person name="Giraud T."/>
            <person name="Gonzalez C."/>
            <person name="Grossetete S."/>
            <person name="Guldener U."/>
            <person name="Henrissat B."/>
            <person name="Howlett B.J."/>
            <person name="Kodira C."/>
            <person name="Kretschmer M."/>
            <person name="Lappartient A."/>
            <person name="Leroch M."/>
            <person name="Levis C."/>
            <person name="Mauceli E."/>
            <person name="Neuveglise C."/>
            <person name="Oeser B."/>
            <person name="Pearson M."/>
            <person name="Poulain J."/>
            <person name="Poussereau N."/>
            <person name="Quesneville H."/>
            <person name="Rascle C."/>
            <person name="Schumacher J."/>
            <person name="Segurens B."/>
            <person name="Sexton A."/>
            <person name="Silva E."/>
            <person name="Sirven C."/>
            <person name="Soanes D.M."/>
            <person name="Talbot N.J."/>
            <person name="Templeton M."/>
            <person name="Yandava C."/>
            <person name="Yarden O."/>
            <person name="Zeng Q."/>
            <person name="Rollins J.A."/>
            <person name="Lebrun M.H."/>
            <person name="Dickman M."/>
        </authorList>
    </citation>
    <scope>NUCLEOTIDE SEQUENCE [LARGE SCALE GENOMIC DNA]</scope>
    <source>
        <strain evidence="2">T4</strain>
    </source>
</reference>
<proteinExistence type="predicted"/>
<name>G2YRZ5_BOTF4</name>
<dbReference type="HOGENOM" id="CLU_2757516_0_0_1"/>
<sequence>MGCCRRDAASFRITNVPTMRMRLVAGIYANVGFICPQITQTPITKFQTFPDCSNVGSDTKYNTLDLEQRG</sequence>